<feature type="domain" description="PAC" evidence="11">
    <location>
        <begin position="333"/>
        <end position="386"/>
    </location>
</feature>
<dbReference type="KEGG" id="mev:Metev_1589"/>
<dbReference type="Gene3D" id="3.30.565.10">
    <property type="entry name" value="Histidine kinase-like ATPase, C-terminal domain"/>
    <property type="match status" value="1"/>
</dbReference>
<evidence type="ECO:0000256" key="3">
    <source>
        <dbReference type="ARBA" id="ARBA00022553"/>
    </source>
</evidence>
<dbReference type="SMART" id="SM00086">
    <property type="entry name" value="PAC"/>
    <property type="match status" value="4"/>
</dbReference>
<dbReference type="FunFam" id="1.10.287.130:FF:000001">
    <property type="entry name" value="Two-component sensor histidine kinase"/>
    <property type="match status" value="1"/>
</dbReference>
<dbReference type="CDD" id="cd00130">
    <property type="entry name" value="PAS"/>
    <property type="match status" value="4"/>
</dbReference>
<feature type="domain" description="PAC" evidence="11">
    <location>
        <begin position="459"/>
        <end position="509"/>
    </location>
</feature>
<dbReference type="InterPro" id="IPR001610">
    <property type="entry name" value="PAC"/>
</dbReference>
<dbReference type="STRING" id="644295.Metev_1589"/>
<evidence type="ECO:0000259" key="9">
    <source>
        <dbReference type="PROSITE" id="PS50109"/>
    </source>
</evidence>
<dbReference type="InterPro" id="IPR005467">
    <property type="entry name" value="His_kinase_dom"/>
</dbReference>
<dbReference type="CDD" id="cd16922">
    <property type="entry name" value="HATPase_EvgS-ArcB-TorS-like"/>
    <property type="match status" value="1"/>
</dbReference>
<dbReference type="Gene3D" id="3.30.450.20">
    <property type="entry name" value="PAS domain"/>
    <property type="match status" value="4"/>
</dbReference>
<dbReference type="Gene3D" id="1.10.287.130">
    <property type="match status" value="1"/>
</dbReference>
<dbReference type="Pfam" id="PF08447">
    <property type="entry name" value="PAS_3"/>
    <property type="match status" value="1"/>
</dbReference>
<keyword evidence="13" id="KW-1185">Reference proteome</keyword>
<keyword evidence="8" id="KW-0175">Coiled coil</keyword>
<dbReference type="FunFam" id="3.30.565.10:FF:000006">
    <property type="entry name" value="Sensor histidine kinase WalK"/>
    <property type="match status" value="1"/>
</dbReference>
<dbReference type="InterPro" id="IPR013655">
    <property type="entry name" value="PAS_fold_3"/>
</dbReference>
<dbReference type="PANTHER" id="PTHR43304:SF1">
    <property type="entry name" value="PAC DOMAIN-CONTAINING PROTEIN"/>
    <property type="match status" value="1"/>
</dbReference>
<feature type="domain" description="PAS" evidence="10">
    <location>
        <begin position="387"/>
        <end position="457"/>
    </location>
</feature>
<feature type="domain" description="Histidine kinase" evidence="9">
    <location>
        <begin position="534"/>
        <end position="753"/>
    </location>
</feature>
<dbReference type="GeneID" id="9347230"/>
<dbReference type="InterPro" id="IPR003594">
    <property type="entry name" value="HATPase_dom"/>
</dbReference>
<evidence type="ECO:0000256" key="1">
    <source>
        <dbReference type="ARBA" id="ARBA00000085"/>
    </source>
</evidence>
<organism evidence="12 13">
    <name type="scientific">Methanohalobium evestigatum (strain ATCC BAA-1072 / DSM 3721 / NBRC 107634 / OCM 161 / Z-7303)</name>
    <dbReference type="NCBI Taxonomy" id="644295"/>
    <lineage>
        <taxon>Archaea</taxon>
        <taxon>Methanobacteriati</taxon>
        <taxon>Methanobacteriota</taxon>
        <taxon>Stenosarchaea group</taxon>
        <taxon>Methanomicrobia</taxon>
        <taxon>Methanosarcinales</taxon>
        <taxon>Methanosarcinaceae</taxon>
        <taxon>Methanohalobium</taxon>
    </lineage>
</organism>
<dbReference type="InterPro" id="IPR052162">
    <property type="entry name" value="Sensor_kinase/Photoreceptor"/>
</dbReference>
<evidence type="ECO:0000259" key="10">
    <source>
        <dbReference type="PROSITE" id="PS50112"/>
    </source>
</evidence>
<reference evidence="12 13" key="1">
    <citation type="submission" date="2010-06" db="EMBL/GenBank/DDBJ databases">
        <title>Complete sequence chromosome of Methanohalobium evestigatum Z-7303.</title>
        <authorList>
            <consortium name="US DOE Joint Genome Institute"/>
            <person name="Lucas S."/>
            <person name="Copeland A."/>
            <person name="Lapidus A."/>
            <person name="Cheng J.-F."/>
            <person name="Bruce D."/>
            <person name="Goodwin L."/>
            <person name="Pitluck S."/>
            <person name="Saunders E."/>
            <person name="Detter J.C."/>
            <person name="Han C."/>
            <person name="Tapia R."/>
            <person name="Land M."/>
            <person name="Hauser L."/>
            <person name="Kyrpides N."/>
            <person name="Mikhailova N."/>
            <person name="Sieprawska-Lupa M."/>
            <person name="Whitman W.B."/>
            <person name="Anderson I."/>
            <person name="Woyke T."/>
        </authorList>
    </citation>
    <scope>NUCLEOTIDE SEQUENCE [LARGE SCALE GENOMIC DNA]</scope>
    <source>
        <strain evidence="13">ATCC BAA-1072 / DSM 3721 / NBRC 107634 / OCM 161 / Z-7303</strain>
    </source>
</reference>
<dbReference type="InterPro" id="IPR000700">
    <property type="entry name" value="PAS-assoc_C"/>
</dbReference>
<dbReference type="InterPro" id="IPR003661">
    <property type="entry name" value="HisK_dim/P_dom"/>
</dbReference>
<evidence type="ECO:0000256" key="5">
    <source>
        <dbReference type="ARBA" id="ARBA00022777"/>
    </source>
</evidence>
<dbReference type="PROSITE" id="PS50112">
    <property type="entry name" value="PAS"/>
    <property type="match status" value="4"/>
</dbReference>
<dbReference type="AlphaFoldDB" id="D7EAR7"/>
<feature type="coiled-coil region" evidence="8">
    <location>
        <begin position="493"/>
        <end position="534"/>
    </location>
</feature>
<dbReference type="SUPFAM" id="SSF55874">
    <property type="entry name" value="ATPase domain of HSP90 chaperone/DNA topoisomerase II/histidine kinase"/>
    <property type="match status" value="1"/>
</dbReference>
<dbReference type="CDD" id="cd00082">
    <property type="entry name" value="HisKA"/>
    <property type="match status" value="1"/>
</dbReference>
<keyword evidence="4" id="KW-0808">Transferase</keyword>
<dbReference type="Pfam" id="PF00512">
    <property type="entry name" value="HisKA"/>
    <property type="match status" value="1"/>
</dbReference>
<evidence type="ECO:0000256" key="8">
    <source>
        <dbReference type="SAM" id="Coils"/>
    </source>
</evidence>
<accession>D7EAR7</accession>
<dbReference type="Pfam" id="PF00989">
    <property type="entry name" value="PAS"/>
    <property type="match status" value="1"/>
</dbReference>
<evidence type="ECO:0000259" key="11">
    <source>
        <dbReference type="PROSITE" id="PS50113"/>
    </source>
</evidence>
<feature type="domain" description="PAS" evidence="10">
    <location>
        <begin position="264"/>
        <end position="308"/>
    </location>
</feature>
<dbReference type="InterPro" id="IPR000014">
    <property type="entry name" value="PAS"/>
</dbReference>
<dbReference type="InterPro" id="IPR004358">
    <property type="entry name" value="Sig_transdc_His_kin-like_C"/>
</dbReference>
<dbReference type="RefSeq" id="WP_013194999.1">
    <property type="nucleotide sequence ID" value="NC_014253.1"/>
</dbReference>
<name>D7EAR7_METEZ</name>
<dbReference type="InterPro" id="IPR036890">
    <property type="entry name" value="HATPase_C_sf"/>
</dbReference>
<dbReference type="GO" id="GO:0000155">
    <property type="term" value="F:phosphorelay sensor kinase activity"/>
    <property type="evidence" value="ECO:0007669"/>
    <property type="project" value="InterPro"/>
</dbReference>
<keyword evidence="5 12" id="KW-0418">Kinase</keyword>
<dbReference type="GO" id="GO:0006355">
    <property type="term" value="P:regulation of DNA-templated transcription"/>
    <property type="evidence" value="ECO:0007669"/>
    <property type="project" value="InterPro"/>
</dbReference>
<evidence type="ECO:0000256" key="7">
    <source>
        <dbReference type="ARBA" id="ARBA00023136"/>
    </source>
</evidence>
<dbReference type="Pfam" id="PF13426">
    <property type="entry name" value="PAS_9"/>
    <property type="match status" value="2"/>
</dbReference>
<proteinExistence type="predicted"/>
<evidence type="ECO:0000256" key="4">
    <source>
        <dbReference type="ARBA" id="ARBA00022679"/>
    </source>
</evidence>
<dbReference type="NCBIfam" id="TIGR00229">
    <property type="entry name" value="sensory_box"/>
    <property type="match status" value="4"/>
</dbReference>
<dbReference type="InterPro" id="IPR036097">
    <property type="entry name" value="HisK_dim/P_sf"/>
</dbReference>
<dbReference type="EC" id="2.7.13.3" evidence="2"/>
<feature type="domain" description="PAS" evidence="10">
    <location>
        <begin position="170"/>
        <end position="207"/>
    </location>
</feature>
<evidence type="ECO:0000313" key="12">
    <source>
        <dbReference type="EMBL" id="ADI74434.1"/>
    </source>
</evidence>
<dbReference type="Proteomes" id="UP000000391">
    <property type="component" value="Chromosome"/>
</dbReference>
<protein>
    <recommendedName>
        <fullName evidence="2">histidine kinase</fullName>
        <ecNumber evidence="2">2.7.13.3</ecNumber>
    </recommendedName>
</protein>
<dbReference type="PANTHER" id="PTHR43304">
    <property type="entry name" value="PHYTOCHROME-LIKE PROTEIN CPH1"/>
    <property type="match status" value="1"/>
</dbReference>
<dbReference type="Pfam" id="PF02518">
    <property type="entry name" value="HATPase_c"/>
    <property type="match status" value="1"/>
</dbReference>
<dbReference type="HOGENOM" id="CLU_000445_114_71_2"/>
<keyword evidence="3" id="KW-0597">Phosphoprotein</keyword>
<evidence type="ECO:0000256" key="6">
    <source>
        <dbReference type="ARBA" id="ARBA00023012"/>
    </source>
</evidence>
<dbReference type="EMBL" id="CP002069">
    <property type="protein sequence ID" value="ADI74434.1"/>
    <property type="molecule type" value="Genomic_DNA"/>
</dbReference>
<evidence type="ECO:0000256" key="2">
    <source>
        <dbReference type="ARBA" id="ARBA00012438"/>
    </source>
</evidence>
<comment type="catalytic activity">
    <reaction evidence="1">
        <text>ATP + protein L-histidine = ADP + protein N-phospho-L-histidine.</text>
        <dbReference type="EC" id="2.7.13.3"/>
    </reaction>
</comment>
<dbReference type="PROSITE" id="PS50109">
    <property type="entry name" value="HIS_KIN"/>
    <property type="match status" value="1"/>
</dbReference>
<feature type="domain" description="PAC" evidence="11">
    <location>
        <begin position="211"/>
        <end position="263"/>
    </location>
</feature>
<dbReference type="SMART" id="SM00388">
    <property type="entry name" value="HisKA"/>
    <property type="match status" value="1"/>
</dbReference>
<evidence type="ECO:0000313" key="13">
    <source>
        <dbReference type="Proteomes" id="UP000000391"/>
    </source>
</evidence>
<keyword evidence="7" id="KW-0472">Membrane</keyword>
<feature type="domain" description="PAS" evidence="10">
    <location>
        <begin position="1"/>
        <end position="49"/>
    </location>
</feature>
<feature type="coiled-coil region" evidence="8">
    <location>
        <begin position="370"/>
        <end position="397"/>
    </location>
</feature>
<dbReference type="PRINTS" id="PR00344">
    <property type="entry name" value="BCTRLSENSOR"/>
</dbReference>
<sequence>MNEFYEQILENISQGIWVVDKFDKFIYFSQNMADITGISKEDVIGKYLMSYMPERTIGNDVHFRELFLRVKNTLQPEHFKSIPLRNKKGNITYQSGRLVPISDTDSNYNGMACIIEDITEQKLSKKTQRDEWEAENKLESIYKSSPVIAFLWRAEKDWPVEFVSDNIIQFGYTSEDFTSGRLIFGDIVHPDDLQKVRDAVSQVEIGGYTYFTKEYRILTKSGEARWVTERSMLGRKYNGVPAYYQGIIIDVTERKKAEEALRKSERKYRLIFENSPLGIFDFDENGVVTSGNENMLKILDLTRDELIGFDMPKSLEDEDMKKALYQVFQKKTGHYEGYYRSPTSNKTVPLKVDFSPIISEEGTIQGGVGIVEDITERKQAEEALKESEKKFRSLFENANDAIFIHDLKGNILEVNQLASQRLGYSKDELTNIKSMDLISPFYADNMKNRLNTIQKKGHGIFETVQITKNGSSIPVELSSRIIEYEGKTAILALARDITERKRAERKLNEYANELAKANEELKSLDKMKDEFLSNVSHELKTPLTSIKGYSNIIYEETLGKLNDEQKKTMNTIVRNSERLRRLVDSLIYMSMSQAGKIEYSFEPVQISKVIDDAIEDTNFEINKKGLILNKNVSENIPQINGDKAKLTDMLTNLLDNATKFTSSGGEITVEAFEEDEHIHIKVTDTGVGIPEDLIPYLFQRFYQIDSSIRRKYGGTGLGLYICKLIVDAHYGNIWIDSIEGKGTTVHVKLPETES</sequence>
<dbReference type="SMART" id="SM00387">
    <property type="entry name" value="HATPase_c"/>
    <property type="match status" value="1"/>
</dbReference>
<dbReference type="PROSITE" id="PS50113">
    <property type="entry name" value="PAC"/>
    <property type="match status" value="3"/>
</dbReference>
<dbReference type="SUPFAM" id="SSF47384">
    <property type="entry name" value="Homodimeric domain of signal transducing histidine kinase"/>
    <property type="match status" value="1"/>
</dbReference>
<dbReference type="InterPro" id="IPR013767">
    <property type="entry name" value="PAS_fold"/>
</dbReference>
<dbReference type="SUPFAM" id="SSF55785">
    <property type="entry name" value="PYP-like sensor domain (PAS domain)"/>
    <property type="match status" value="4"/>
</dbReference>
<keyword evidence="6" id="KW-0902">Two-component regulatory system</keyword>
<dbReference type="SMART" id="SM00091">
    <property type="entry name" value="PAS"/>
    <property type="match status" value="4"/>
</dbReference>
<dbReference type="InterPro" id="IPR035965">
    <property type="entry name" value="PAS-like_dom_sf"/>
</dbReference>
<gene>
    <name evidence="12" type="ordered locus">Metev_1589</name>
</gene>